<accession>A0ABS4XTR1</accession>
<dbReference type="Pfam" id="PF26035">
    <property type="entry name" value="DUF8010"/>
    <property type="match status" value="1"/>
</dbReference>
<proteinExistence type="predicted"/>
<dbReference type="InterPro" id="IPR058498">
    <property type="entry name" value="DUF8185"/>
</dbReference>
<dbReference type="EMBL" id="JAGIOJ010000001">
    <property type="protein sequence ID" value="MBP2399899.1"/>
    <property type="molecule type" value="Genomic_DNA"/>
</dbReference>
<dbReference type="Pfam" id="PF26572">
    <property type="entry name" value="DUF8185"/>
    <property type="match status" value="1"/>
</dbReference>
<organism evidence="3 4">
    <name type="scientific">Glutamicibacter protophormiae</name>
    <name type="common">Brevibacterium protophormiae</name>
    <dbReference type="NCBI Taxonomy" id="37930"/>
    <lineage>
        <taxon>Bacteria</taxon>
        <taxon>Bacillati</taxon>
        <taxon>Actinomycetota</taxon>
        <taxon>Actinomycetes</taxon>
        <taxon>Micrococcales</taxon>
        <taxon>Micrococcaceae</taxon>
        <taxon>Glutamicibacter</taxon>
    </lineage>
</organism>
<evidence type="ECO:0000259" key="1">
    <source>
        <dbReference type="Pfam" id="PF26035"/>
    </source>
</evidence>
<evidence type="ECO:0000313" key="3">
    <source>
        <dbReference type="EMBL" id="MBP2399899.1"/>
    </source>
</evidence>
<dbReference type="InterPro" id="IPR058323">
    <property type="entry name" value="DUF8010"/>
</dbReference>
<dbReference type="RefSeq" id="WP_188946864.1">
    <property type="nucleotide sequence ID" value="NZ_BMPH01000001.1"/>
</dbReference>
<comment type="caution">
    <text evidence="3">The sequence shown here is derived from an EMBL/GenBank/DDBJ whole genome shotgun (WGS) entry which is preliminary data.</text>
</comment>
<evidence type="ECO:0000259" key="2">
    <source>
        <dbReference type="Pfam" id="PF26572"/>
    </source>
</evidence>
<keyword evidence="4" id="KW-1185">Reference proteome</keyword>
<feature type="domain" description="DUF8185" evidence="2">
    <location>
        <begin position="114"/>
        <end position="216"/>
    </location>
</feature>
<name>A0ABS4XTR1_GLUPR</name>
<protein>
    <submittedName>
        <fullName evidence="3">Uncharacterized protein</fullName>
    </submittedName>
</protein>
<dbReference type="Proteomes" id="UP001195422">
    <property type="component" value="Unassembled WGS sequence"/>
</dbReference>
<sequence length="219" mass="23381">MASSALVFDDNTSVTDLANFISRAKTVEDDAALLMARGTALAVYVPVLVPVDLGQGEYTILAMRVHRLAQPAELTRSYSLASMQDRLARMADGSVEFSLPPVEENPRWAGISVPVSGWTDSGTIADDALRTAAQSGIDAVAKALPENPGKPVVAQIRQRIWSSPILASEHELPMGAAFAMQALGFLVLGGESRIFRNGGWVRISNGRGHVVLRRSSLLG</sequence>
<gene>
    <name evidence="3" type="ORF">JOF39_002980</name>
</gene>
<evidence type="ECO:0000313" key="4">
    <source>
        <dbReference type="Proteomes" id="UP001195422"/>
    </source>
</evidence>
<feature type="domain" description="DUF8010" evidence="1">
    <location>
        <begin position="1"/>
        <end position="98"/>
    </location>
</feature>
<reference evidence="3 4" key="1">
    <citation type="submission" date="2021-03" db="EMBL/GenBank/DDBJ databases">
        <title>Sequencing the genomes of 1000 actinobacteria strains.</title>
        <authorList>
            <person name="Klenk H.-P."/>
        </authorList>
    </citation>
    <scope>NUCLEOTIDE SEQUENCE [LARGE SCALE GENOMIC DNA]</scope>
    <source>
        <strain evidence="3 4">DSM 20168</strain>
    </source>
</reference>